<name>A0A6A6WJF2_9PEZI</name>
<evidence type="ECO:0000313" key="3">
    <source>
        <dbReference type="EMBL" id="KAF2762374.1"/>
    </source>
</evidence>
<dbReference type="GeneID" id="54490316"/>
<gene>
    <name evidence="3" type="ORF">EJ05DRAFT_535594</name>
</gene>
<organism evidence="3 4">
    <name type="scientific">Pseudovirgaria hyperparasitica</name>
    <dbReference type="NCBI Taxonomy" id="470096"/>
    <lineage>
        <taxon>Eukaryota</taxon>
        <taxon>Fungi</taxon>
        <taxon>Dikarya</taxon>
        <taxon>Ascomycota</taxon>
        <taxon>Pezizomycotina</taxon>
        <taxon>Dothideomycetes</taxon>
        <taxon>Dothideomycetes incertae sedis</taxon>
        <taxon>Acrospermales</taxon>
        <taxon>Acrospermaceae</taxon>
        <taxon>Pseudovirgaria</taxon>
    </lineage>
</organism>
<evidence type="ECO:0000313" key="4">
    <source>
        <dbReference type="Proteomes" id="UP000799437"/>
    </source>
</evidence>
<keyword evidence="1" id="KW-0812">Transmembrane</keyword>
<evidence type="ECO:0000256" key="1">
    <source>
        <dbReference type="SAM" id="Phobius"/>
    </source>
</evidence>
<keyword evidence="4" id="KW-1185">Reference proteome</keyword>
<dbReference type="EMBL" id="ML996566">
    <property type="protein sequence ID" value="KAF2762374.1"/>
    <property type="molecule type" value="Genomic_DNA"/>
</dbReference>
<dbReference type="Proteomes" id="UP000799437">
    <property type="component" value="Unassembled WGS sequence"/>
</dbReference>
<protein>
    <submittedName>
        <fullName evidence="3">Uncharacterized protein</fullName>
    </submittedName>
</protein>
<dbReference type="RefSeq" id="XP_033604825.1">
    <property type="nucleotide sequence ID" value="XM_033749262.1"/>
</dbReference>
<dbReference type="AlphaFoldDB" id="A0A6A6WJF2"/>
<proteinExistence type="predicted"/>
<keyword evidence="2" id="KW-0732">Signal</keyword>
<evidence type="ECO:0000256" key="2">
    <source>
        <dbReference type="SAM" id="SignalP"/>
    </source>
</evidence>
<keyword evidence="1" id="KW-0472">Membrane</keyword>
<feature type="transmembrane region" description="Helical" evidence="1">
    <location>
        <begin position="233"/>
        <end position="252"/>
    </location>
</feature>
<reference evidence="3" key="1">
    <citation type="journal article" date="2020" name="Stud. Mycol.">
        <title>101 Dothideomycetes genomes: a test case for predicting lifestyles and emergence of pathogens.</title>
        <authorList>
            <person name="Haridas S."/>
            <person name="Albert R."/>
            <person name="Binder M."/>
            <person name="Bloem J."/>
            <person name="Labutti K."/>
            <person name="Salamov A."/>
            <person name="Andreopoulos B."/>
            <person name="Baker S."/>
            <person name="Barry K."/>
            <person name="Bills G."/>
            <person name="Bluhm B."/>
            <person name="Cannon C."/>
            <person name="Castanera R."/>
            <person name="Culley D."/>
            <person name="Daum C."/>
            <person name="Ezra D."/>
            <person name="Gonzalez J."/>
            <person name="Henrissat B."/>
            <person name="Kuo A."/>
            <person name="Liang C."/>
            <person name="Lipzen A."/>
            <person name="Lutzoni F."/>
            <person name="Magnuson J."/>
            <person name="Mondo S."/>
            <person name="Nolan M."/>
            <person name="Ohm R."/>
            <person name="Pangilinan J."/>
            <person name="Park H.-J."/>
            <person name="Ramirez L."/>
            <person name="Alfaro M."/>
            <person name="Sun H."/>
            <person name="Tritt A."/>
            <person name="Yoshinaga Y."/>
            <person name="Zwiers L.-H."/>
            <person name="Turgeon B."/>
            <person name="Goodwin S."/>
            <person name="Spatafora J."/>
            <person name="Crous P."/>
            <person name="Grigoriev I."/>
        </authorList>
    </citation>
    <scope>NUCLEOTIDE SEQUENCE</scope>
    <source>
        <strain evidence="3">CBS 121739</strain>
    </source>
</reference>
<feature type="signal peptide" evidence="2">
    <location>
        <begin position="1"/>
        <end position="23"/>
    </location>
</feature>
<accession>A0A6A6WJF2</accession>
<feature type="chain" id="PRO_5025683566" evidence="2">
    <location>
        <begin position="24"/>
        <end position="332"/>
    </location>
</feature>
<sequence length="332" mass="38180">MFLSSGIVLFLALLGTFIIPSLAVDEDEDGSYALHHSCDQDYPRARYALNEAIRMARIAATEMGRGLSPPLLNTYKLIFEQSNVESGPSERFLFDKVRKTFKEVSRLYQDDWAHAEIKIYCDDRRWSPEVGQVLDPRDFPNNVIPDDLLNPRRDPDLQRWVDLQTGEHRVGVLPCKSGLPDFHDWRSTWQFDNPDAVTFTWCGPNWHDIRHRTIELDLMFANLSDVDMDHITIYYLSHAFLIMILLAPRFHLRGREHGWFRNIGLVVEEAVETAPPHALFAALCLLDRMDIGLHSNAVLRVAGKLERRNPIQFTHPFPPPLAQPLPPNLPQV</sequence>
<keyword evidence="1" id="KW-1133">Transmembrane helix</keyword>